<feature type="signal peptide" evidence="2">
    <location>
        <begin position="1"/>
        <end position="18"/>
    </location>
</feature>
<dbReference type="InterPro" id="IPR032149">
    <property type="entry name" value="DUF4988"/>
</dbReference>
<dbReference type="AlphaFoldDB" id="A0A174GK89"/>
<evidence type="ECO:0000256" key="1">
    <source>
        <dbReference type="SAM" id="Coils"/>
    </source>
</evidence>
<accession>A0A174GK89</accession>
<dbReference type="STRING" id="47678.ERS852494_00367"/>
<dbReference type="RefSeq" id="WP_055169941.1">
    <property type="nucleotide sequence ID" value="NZ_CAXSLD010000012.1"/>
</dbReference>
<organism evidence="4 6">
    <name type="scientific">Bacteroides caccae</name>
    <dbReference type="NCBI Taxonomy" id="47678"/>
    <lineage>
        <taxon>Bacteria</taxon>
        <taxon>Pseudomonadati</taxon>
        <taxon>Bacteroidota</taxon>
        <taxon>Bacteroidia</taxon>
        <taxon>Bacteroidales</taxon>
        <taxon>Bacteroidaceae</taxon>
        <taxon>Bacteroides</taxon>
    </lineage>
</organism>
<dbReference type="Pfam" id="PF16378">
    <property type="entry name" value="DUF4988"/>
    <property type="match status" value="1"/>
</dbReference>
<dbReference type="EMBL" id="CZAI01000001">
    <property type="protein sequence ID" value="CUO63042.1"/>
    <property type="molecule type" value="Genomic_DNA"/>
</dbReference>
<protein>
    <submittedName>
        <fullName evidence="4">Collagen triple helix repeat-containing protein</fullName>
    </submittedName>
</protein>
<evidence type="ECO:0000256" key="2">
    <source>
        <dbReference type="SAM" id="SignalP"/>
    </source>
</evidence>
<dbReference type="EMBL" id="QRKD01000001">
    <property type="protein sequence ID" value="RHH95354.1"/>
    <property type="molecule type" value="Genomic_DNA"/>
</dbReference>
<evidence type="ECO:0000313" key="7">
    <source>
        <dbReference type="Proteomes" id="UP000283512"/>
    </source>
</evidence>
<feature type="domain" description="DUF4988" evidence="3">
    <location>
        <begin position="25"/>
        <end position="192"/>
    </location>
</feature>
<keyword evidence="1" id="KW-0175">Coiled coil</keyword>
<feature type="coiled-coil region" evidence="1">
    <location>
        <begin position="22"/>
        <end position="49"/>
    </location>
</feature>
<gene>
    <name evidence="5" type="ORF">DW190_03855</name>
    <name evidence="4" type="ORF">ERS852494_00367</name>
</gene>
<reference evidence="5 7" key="2">
    <citation type="submission" date="2018-08" db="EMBL/GenBank/DDBJ databases">
        <title>A genome reference for cultivated species of the human gut microbiota.</title>
        <authorList>
            <person name="Zou Y."/>
            <person name="Xue W."/>
            <person name="Luo G."/>
        </authorList>
    </citation>
    <scope>NUCLEOTIDE SEQUENCE [LARGE SCALE GENOMIC DNA]</scope>
    <source>
        <strain evidence="5 7">AM16-49B</strain>
    </source>
</reference>
<name>A0A174GK89_9BACE</name>
<feature type="chain" id="PRO_5041795145" evidence="2">
    <location>
        <begin position="19"/>
        <end position="644"/>
    </location>
</feature>
<sequence length="644" mass="70190">MKYIKSYILFVIMGFAVAGCTIDDLKDDVNDLKDRVTLIEQQVKLLNDNLAVIGYILDPQNKTVSKVETVKENGVAAKYVITLSDNTQLTLTIGKEGTVNEPEITIGDDGKWYINGISTGVVAVGENGKNGEGYPEFRVQNGNWQIRFGDGEWANVPGGEGIAGGSSLGDQIFESAKVDGSNFVVTLKDGTVHTLPIVATLVCAIDRTGLAFDDEDFLIINKGERVVIPAKIEGENPQVTYPQGWRATLNKLDVADEKGNNYQLLIFAPAAENKTLTRAAADNTADVTVQVQEGLFWAVDKIKVKNPKGLASNLDMYNEGQAVIVGGLEITKEKYGEAQEITTNGAIAGGVYFVSANDLTLTYNQGTSVVENLIIIPNSDEVTSINLNIDKSIYLGNALICKNTNIKYTATATYPVRVQSKEASIIIDRCTISGLLFGSGFAMPEVKDKASIGYFGMTDTNIKVENTGTNLYLVTNMNCNELRFENNIVYYSGVPEATSNVENFKVFQGPSYSVNKLTLTSNTFIDIESGYSNGKTSAIVYPSKIGDITVNKNIYYFTYREYPAFLIRVASAAESKVTIAENNYAYLFETGLNLNVFQNKIGDTSVGFTSNDVDLYDTTDPATFNKSTGTFIPKEGYTQYGAQR</sequence>
<dbReference type="Proteomes" id="UP000095657">
    <property type="component" value="Unassembled WGS sequence"/>
</dbReference>
<reference evidence="4 6" key="1">
    <citation type="submission" date="2015-09" db="EMBL/GenBank/DDBJ databases">
        <authorList>
            <consortium name="Pathogen Informatics"/>
        </authorList>
    </citation>
    <scope>NUCLEOTIDE SEQUENCE [LARGE SCALE GENOMIC DNA]</scope>
    <source>
        <strain evidence="4 6">2789STDY5834880</strain>
    </source>
</reference>
<evidence type="ECO:0000313" key="5">
    <source>
        <dbReference type="EMBL" id="RHH95354.1"/>
    </source>
</evidence>
<evidence type="ECO:0000313" key="6">
    <source>
        <dbReference type="Proteomes" id="UP000095657"/>
    </source>
</evidence>
<keyword evidence="4" id="KW-0176">Collagen</keyword>
<proteinExistence type="predicted"/>
<evidence type="ECO:0000313" key="4">
    <source>
        <dbReference type="EMBL" id="CUO63042.1"/>
    </source>
</evidence>
<dbReference type="Proteomes" id="UP000283512">
    <property type="component" value="Unassembled WGS sequence"/>
</dbReference>
<keyword evidence="2" id="KW-0732">Signal</keyword>
<evidence type="ECO:0000259" key="3">
    <source>
        <dbReference type="Pfam" id="PF16378"/>
    </source>
</evidence>
<dbReference type="PROSITE" id="PS51257">
    <property type="entry name" value="PROKAR_LIPOPROTEIN"/>
    <property type="match status" value="1"/>
</dbReference>